<evidence type="ECO:0000259" key="1">
    <source>
        <dbReference type="Pfam" id="PF13503"/>
    </source>
</evidence>
<dbReference type="RefSeq" id="WP_091876601.1">
    <property type="nucleotide sequence ID" value="NZ_FOLD01000035.1"/>
</dbReference>
<dbReference type="EMBL" id="FOLD01000035">
    <property type="protein sequence ID" value="SFD73156.1"/>
    <property type="molecule type" value="Genomic_DNA"/>
</dbReference>
<keyword evidence="3" id="KW-1185">Reference proteome</keyword>
<feature type="domain" description="DUF4123" evidence="1">
    <location>
        <begin position="28"/>
        <end position="145"/>
    </location>
</feature>
<protein>
    <recommendedName>
        <fullName evidence="1">DUF4123 domain-containing protein</fullName>
    </recommendedName>
</protein>
<evidence type="ECO:0000313" key="3">
    <source>
        <dbReference type="Proteomes" id="UP000198639"/>
    </source>
</evidence>
<dbReference type="Pfam" id="PF13503">
    <property type="entry name" value="DUF4123"/>
    <property type="match status" value="1"/>
</dbReference>
<dbReference type="AlphaFoldDB" id="A0A1I1UQT8"/>
<name>A0A1I1UQT8_9BURK</name>
<dbReference type="InterPro" id="IPR025391">
    <property type="entry name" value="DUF4123"/>
</dbReference>
<dbReference type="OrthoDB" id="8593711at2"/>
<accession>A0A1I1UQT8</accession>
<reference evidence="3" key="1">
    <citation type="submission" date="2016-10" db="EMBL/GenBank/DDBJ databases">
        <authorList>
            <person name="Varghese N."/>
            <person name="Submissions S."/>
        </authorList>
    </citation>
    <scope>NUCLEOTIDE SEQUENCE [LARGE SCALE GENOMIC DNA]</scope>
    <source>
        <strain evidence="3">CGMCC 1.12041</strain>
    </source>
</reference>
<gene>
    <name evidence="2" type="ORF">SAMN05216204_13510</name>
</gene>
<proteinExistence type="predicted"/>
<evidence type="ECO:0000313" key="2">
    <source>
        <dbReference type="EMBL" id="SFD73156.1"/>
    </source>
</evidence>
<dbReference type="Proteomes" id="UP000198639">
    <property type="component" value="Unassembled WGS sequence"/>
</dbReference>
<dbReference type="STRING" id="1164594.SAMN05216204_13510"/>
<organism evidence="2 3">
    <name type="scientific">Massilia yuzhufengensis</name>
    <dbReference type="NCBI Taxonomy" id="1164594"/>
    <lineage>
        <taxon>Bacteria</taxon>
        <taxon>Pseudomonadati</taxon>
        <taxon>Pseudomonadota</taxon>
        <taxon>Betaproteobacteria</taxon>
        <taxon>Burkholderiales</taxon>
        <taxon>Oxalobacteraceae</taxon>
        <taxon>Telluria group</taxon>
        <taxon>Massilia</taxon>
    </lineage>
</organism>
<sequence>MLIDTFSPDWLDDLYLRAEKVALPARQYILIDGAFVPGLHRMLASERKAVLFAALPGCTAEAADASPFLTLLEPGDRGMKKLLRRCDRWPMVSVIETRESLAQLAGRLSAWCVVEVDSQRFNFRFPDTRRLPAIVDTLNPAQRAQFLGPASRWTYVARDGRWHALPVEGSDAGIADNPELDERQFATLAGDSHADELAVLLGDRGHEVYERPSRTHAPLRCALLAAQTAGMDDHELTGWCEWFWQQDRLCENADAADMLHAWRTTSV</sequence>